<comment type="caution">
    <text evidence="2">The sequence shown here is derived from an EMBL/GenBank/DDBJ whole genome shotgun (WGS) entry which is preliminary data.</text>
</comment>
<organism evidence="2 3">
    <name type="scientific">Desmophyllum pertusum</name>
    <dbReference type="NCBI Taxonomy" id="174260"/>
    <lineage>
        <taxon>Eukaryota</taxon>
        <taxon>Metazoa</taxon>
        <taxon>Cnidaria</taxon>
        <taxon>Anthozoa</taxon>
        <taxon>Hexacorallia</taxon>
        <taxon>Scleractinia</taxon>
        <taxon>Caryophylliina</taxon>
        <taxon>Caryophylliidae</taxon>
        <taxon>Desmophyllum</taxon>
    </lineage>
</organism>
<evidence type="ECO:0000256" key="1">
    <source>
        <dbReference type="SAM" id="MobiDB-lite"/>
    </source>
</evidence>
<dbReference type="Proteomes" id="UP001163046">
    <property type="component" value="Unassembled WGS sequence"/>
</dbReference>
<evidence type="ECO:0000313" key="2">
    <source>
        <dbReference type="EMBL" id="KAJ7381353.1"/>
    </source>
</evidence>
<protein>
    <submittedName>
        <fullName evidence="2">Uncharacterized protein</fullName>
    </submittedName>
</protein>
<dbReference type="AlphaFoldDB" id="A0A9W9ZIN0"/>
<evidence type="ECO:0000313" key="3">
    <source>
        <dbReference type="Proteomes" id="UP001163046"/>
    </source>
</evidence>
<dbReference type="EMBL" id="MU826350">
    <property type="protein sequence ID" value="KAJ7381353.1"/>
    <property type="molecule type" value="Genomic_DNA"/>
</dbReference>
<keyword evidence="3" id="KW-1185">Reference proteome</keyword>
<sequence length="235" mass="24444">MSTMLSGFHSVEKENTQSESPSDAVSEIMQDRFWSSTISRYEITEIPLPSSVIEQINKNNVQATPNPGQVTPSGVPIETAVTRIVQLPQPAPLQPCPLPSPCPCPCPPPPSSGNALNLRLLPKTNNQSNAHCTSMCICLCISGSFPSRVSPPNTSAPSSEPNSNAIGAIPVVTSPLSNRIGTTLLSSAPSASKSTPTISATSGSISVTCPGLSGCVSSGNPVISFSRTSNSVFFY</sequence>
<name>A0A9W9ZIN0_9CNID</name>
<gene>
    <name evidence="2" type="ORF">OS493_001480</name>
</gene>
<accession>A0A9W9ZIN0</accession>
<reference evidence="2" key="1">
    <citation type="submission" date="2023-01" db="EMBL/GenBank/DDBJ databases">
        <title>Genome assembly of the deep-sea coral Lophelia pertusa.</title>
        <authorList>
            <person name="Herrera S."/>
            <person name="Cordes E."/>
        </authorList>
    </citation>
    <scope>NUCLEOTIDE SEQUENCE</scope>
    <source>
        <strain evidence="2">USNM1676648</strain>
        <tissue evidence="2">Polyp</tissue>
    </source>
</reference>
<proteinExistence type="predicted"/>
<dbReference type="OrthoDB" id="5990407at2759"/>
<feature type="region of interest" description="Disordered" evidence="1">
    <location>
        <begin position="1"/>
        <end position="25"/>
    </location>
</feature>